<sequence length="106" mass="11829">MAIRSTWSLPDRSGSNFPSQWTRTGIPSGMLIVSDLAMASRFLILWRRMVLRDKERLPKSCPDAVAKAHIVPIATRSEILNRSKVKVMSAESKAVDFAPSTLLRFG</sequence>
<proteinExistence type="predicted"/>
<evidence type="ECO:0000313" key="1">
    <source>
        <dbReference type="EMBL" id="KAG0720654.1"/>
    </source>
</evidence>
<organism evidence="1 2">
    <name type="scientific">Chionoecetes opilio</name>
    <name type="common">Atlantic snow crab</name>
    <name type="synonym">Cancer opilio</name>
    <dbReference type="NCBI Taxonomy" id="41210"/>
    <lineage>
        <taxon>Eukaryota</taxon>
        <taxon>Metazoa</taxon>
        <taxon>Ecdysozoa</taxon>
        <taxon>Arthropoda</taxon>
        <taxon>Crustacea</taxon>
        <taxon>Multicrustacea</taxon>
        <taxon>Malacostraca</taxon>
        <taxon>Eumalacostraca</taxon>
        <taxon>Eucarida</taxon>
        <taxon>Decapoda</taxon>
        <taxon>Pleocyemata</taxon>
        <taxon>Brachyura</taxon>
        <taxon>Eubrachyura</taxon>
        <taxon>Majoidea</taxon>
        <taxon>Majidae</taxon>
        <taxon>Chionoecetes</taxon>
    </lineage>
</organism>
<comment type="caution">
    <text evidence="1">The sequence shown here is derived from an EMBL/GenBank/DDBJ whole genome shotgun (WGS) entry which is preliminary data.</text>
</comment>
<reference evidence="1" key="1">
    <citation type="submission" date="2020-07" db="EMBL/GenBank/DDBJ databases">
        <title>The High-quality genome of the commercially important snow crab, Chionoecetes opilio.</title>
        <authorList>
            <person name="Jeong J.-H."/>
            <person name="Ryu S."/>
        </authorList>
    </citation>
    <scope>NUCLEOTIDE SEQUENCE</scope>
    <source>
        <strain evidence="1">MADBK_172401_WGS</strain>
        <tissue evidence="1">Digestive gland</tissue>
    </source>
</reference>
<dbReference type="Proteomes" id="UP000770661">
    <property type="component" value="Unassembled WGS sequence"/>
</dbReference>
<dbReference type="EMBL" id="JACEEZ010012482">
    <property type="protein sequence ID" value="KAG0720654.1"/>
    <property type="molecule type" value="Genomic_DNA"/>
</dbReference>
<keyword evidence="2" id="KW-1185">Reference proteome</keyword>
<protein>
    <submittedName>
        <fullName evidence="1">Uncharacterized protein</fullName>
    </submittedName>
</protein>
<dbReference type="AlphaFoldDB" id="A0A8J4YD42"/>
<gene>
    <name evidence="1" type="ORF">GWK47_006639</name>
</gene>
<accession>A0A8J4YD42</accession>
<name>A0A8J4YD42_CHIOP</name>
<evidence type="ECO:0000313" key="2">
    <source>
        <dbReference type="Proteomes" id="UP000770661"/>
    </source>
</evidence>